<keyword evidence="4 7" id="KW-0238">DNA-binding</keyword>
<organism evidence="10 11">
    <name type="scientific">Candidatus Marinarcus aquaticus</name>
    <dbReference type="NCBI Taxonomy" id="2044504"/>
    <lineage>
        <taxon>Bacteria</taxon>
        <taxon>Pseudomonadati</taxon>
        <taxon>Campylobacterota</taxon>
        <taxon>Epsilonproteobacteria</taxon>
        <taxon>Campylobacterales</taxon>
        <taxon>Arcobacteraceae</taxon>
        <taxon>Candidatus Marinarcus</taxon>
    </lineage>
</organism>
<keyword evidence="3" id="KW-0805">Transcription regulation</keyword>
<dbReference type="InterPro" id="IPR036388">
    <property type="entry name" value="WH-like_DNA-bd_sf"/>
</dbReference>
<dbReference type="SUPFAM" id="SSF52172">
    <property type="entry name" value="CheY-like"/>
    <property type="match status" value="1"/>
</dbReference>
<evidence type="ECO:0000256" key="1">
    <source>
        <dbReference type="ARBA" id="ARBA00022553"/>
    </source>
</evidence>
<dbReference type="SMART" id="SM00448">
    <property type="entry name" value="REC"/>
    <property type="match status" value="1"/>
</dbReference>
<dbReference type="InterPro" id="IPR016032">
    <property type="entry name" value="Sig_transdc_resp-reg_C-effctor"/>
</dbReference>
<dbReference type="GO" id="GO:0005829">
    <property type="term" value="C:cytosol"/>
    <property type="evidence" value="ECO:0007669"/>
    <property type="project" value="TreeGrafter"/>
</dbReference>
<dbReference type="SMART" id="SM00862">
    <property type="entry name" value="Trans_reg_C"/>
    <property type="match status" value="1"/>
</dbReference>
<dbReference type="InterPro" id="IPR039420">
    <property type="entry name" value="WalR-like"/>
</dbReference>
<dbReference type="PANTHER" id="PTHR48111:SF21">
    <property type="entry name" value="DNA-BINDING DUAL MASTER TRANSCRIPTIONAL REGULATOR RPAA"/>
    <property type="match status" value="1"/>
</dbReference>
<name>A0A4Q0XT66_9BACT</name>
<dbReference type="RefSeq" id="WP_128995839.1">
    <property type="nucleotide sequence ID" value="NZ_PDKN01000003.1"/>
</dbReference>
<keyword evidence="2" id="KW-0902">Two-component regulatory system</keyword>
<dbReference type="GO" id="GO:0000976">
    <property type="term" value="F:transcription cis-regulatory region binding"/>
    <property type="evidence" value="ECO:0007669"/>
    <property type="project" value="TreeGrafter"/>
</dbReference>
<evidence type="ECO:0000313" key="11">
    <source>
        <dbReference type="Proteomes" id="UP000290657"/>
    </source>
</evidence>
<keyword evidence="1 6" id="KW-0597">Phosphoprotein</keyword>
<dbReference type="OrthoDB" id="8912111at2"/>
<dbReference type="GO" id="GO:0006355">
    <property type="term" value="P:regulation of DNA-templated transcription"/>
    <property type="evidence" value="ECO:0007669"/>
    <property type="project" value="InterPro"/>
</dbReference>
<evidence type="ECO:0000256" key="7">
    <source>
        <dbReference type="PROSITE-ProRule" id="PRU01091"/>
    </source>
</evidence>
<feature type="modified residue" description="4-aspartylphosphate" evidence="6">
    <location>
        <position position="51"/>
    </location>
</feature>
<evidence type="ECO:0000256" key="5">
    <source>
        <dbReference type="ARBA" id="ARBA00023163"/>
    </source>
</evidence>
<dbReference type="InterPro" id="IPR001867">
    <property type="entry name" value="OmpR/PhoB-type_DNA-bd"/>
</dbReference>
<dbReference type="PROSITE" id="PS51755">
    <property type="entry name" value="OMPR_PHOB"/>
    <property type="match status" value="1"/>
</dbReference>
<evidence type="ECO:0000256" key="3">
    <source>
        <dbReference type="ARBA" id="ARBA00023015"/>
    </source>
</evidence>
<dbReference type="CDD" id="cd00383">
    <property type="entry name" value="trans_reg_C"/>
    <property type="match status" value="1"/>
</dbReference>
<dbReference type="SUPFAM" id="SSF46894">
    <property type="entry name" value="C-terminal effector domain of the bipartite response regulators"/>
    <property type="match status" value="1"/>
</dbReference>
<protein>
    <submittedName>
        <fullName evidence="10">DNA-binding response regulator</fullName>
    </submittedName>
</protein>
<evidence type="ECO:0000259" key="8">
    <source>
        <dbReference type="PROSITE" id="PS50110"/>
    </source>
</evidence>
<dbReference type="Pfam" id="PF00486">
    <property type="entry name" value="Trans_reg_C"/>
    <property type="match status" value="1"/>
</dbReference>
<keyword evidence="11" id="KW-1185">Reference proteome</keyword>
<evidence type="ECO:0000259" key="9">
    <source>
        <dbReference type="PROSITE" id="PS51755"/>
    </source>
</evidence>
<feature type="domain" description="Response regulatory" evidence="8">
    <location>
        <begin position="2"/>
        <end position="116"/>
    </location>
</feature>
<sequence>MKILLLEDDIILNEILEEFLVNEGYTVISTFDGAQAQSLVYEQTFDLLILDVNVPNINGFEFLKELRSHNIKTPAIFITSLNSSSDLKQGFESGCDDYIKKPFELQELSLRINNIKRLFNLDSTHIFTIALNITYDTNNYELNNEGMKTILPKKEAKILEYFLKNQDKTISIDELSVNVWSYEEYPSSATIRTYIKNLRRLLDDGYITTLKGVGYRFNTK</sequence>
<dbReference type="AlphaFoldDB" id="A0A4Q0XT66"/>
<evidence type="ECO:0000256" key="4">
    <source>
        <dbReference type="ARBA" id="ARBA00023125"/>
    </source>
</evidence>
<dbReference type="EMBL" id="PDKN01000003">
    <property type="protein sequence ID" value="RXJ57976.1"/>
    <property type="molecule type" value="Genomic_DNA"/>
</dbReference>
<accession>A0A4Q0XT66</accession>
<dbReference type="Pfam" id="PF00072">
    <property type="entry name" value="Response_reg"/>
    <property type="match status" value="1"/>
</dbReference>
<feature type="DNA-binding region" description="OmpR/PhoB-type" evidence="7">
    <location>
        <begin position="124"/>
        <end position="219"/>
    </location>
</feature>
<evidence type="ECO:0000256" key="2">
    <source>
        <dbReference type="ARBA" id="ARBA00023012"/>
    </source>
</evidence>
<dbReference type="GO" id="GO:0032993">
    <property type="term" value="C:protein-DNA complex"/>
    <property type="evidence" value="ECO:0007669"/>
    <property type="project" value="TreeGrafter"/>
</dbReference>
<dbReference type="Proteomes" id="UP000290657">
    <property type="component" value="Unassembled WGS sequence"/>
</dbReference>
<evidence type="ECO:0000313" key="10">
    <source>
        <dbReference type="EMBL" id="RXJ57976.1"/>
    </source>
</evidence>
<keyword evidence="5" id="KW-0804">Transcription</keyword>
<reference evidence="10 11" key="1">
    <citation type="submission" date="2017-10" db="EMBL/GenBank/DDBJ databases">
        <title>Genomics of the genus Arcobacter.</title>
        <authorList>
            <person name="Perez-Cataluna A."/>
            <person name="Figueras M.J."/>
        </authorList>
    </citation>
    <scope>NUCLEOTIDE SEQUENCE [LARGE SCALE GENOMIC DNA]</scope>
    <source>
        <strain evidence="10 11">CECT 8987</strain>
    </source>
</reference>
<proteinExistence type="predicted"/>
<dbReference type="PROSITE" id="PS50110">
    <property type="entry name" value="RESPONSE_REGULATORY"/>
    <property type="match status" value="1"/>
</dbReference>
<dbReference type="CDD" id="cd17574">
    <property type="entry name" value="REC_OmpR"/>
    <property type="match status" value="1"/>
</dbReference>
<dbReference type="InterPro" id="IPR001789">
    <property type="entry name" value="Sig_transdc_resp-reg_receiver"/>
</dbReference>
<dbReference type="GO" id="GO:0000156">
    <property type="term" value="F:phosphorelay response regulator activity"/>
    <property type="evidence" value="ECO:0007669"/>
    <property type="project" value="TreeGrafter"/>
</dbReference>
<dbReference type="Gene3D" id="1.10.10.10">
    <property type="entry name" value="Winged helix-like DNA-binding domain superfamily/Winged helix DNA-binding domain"/>
    <property type="match status" value="1"/>
</dbReference>
<gene>
    <name evidence="10" type="ORF">CRV04_05580</name>
</gene>
<feature type="domain" description="OmpR/PhoB-type" evidence="9">
    <location>
        <begin position="124"/>
        <end position="219"/>
    </location>
</feature>
<comment type="caution">
    <text evidence="10">The sequence shown here is derived from an EMBL/GenBank/DDBJ whole genome shotgun (WGS) entry which is preliminary data.</text>
</comment>
<dbReference type="InterPro" id="IPR011006">
    <property type="entry name" value="CheY-like_superfamily"/>
</dbReference>
<dbReference type="PANTHER" id="PTHR48111">
    <property type="entry name" value="REGULATOR OF RPOS"/>
    <property type="match status" value="1"/>
</dbReference>
<evidence type="ECO:0000256" key="6">
    <source>
        <dbReference type="PROSITE-ProRule" id="PRU00169"/>
    </source>
</evidence>
<dbReference type="Gene3D" id="3.40.50.2300">
    <property type="match status" value="1"/>
</dbReference>